<evidence type="ECO:0000313" key="8">
    <source>
        <dbReference type="EMBL" id="TDD58555.1"/>
    </source>
</evidence>
<feature type="compositionally biased region" description="Low complexity" evidence="5">
    <location>
        <begin position="51"/>
        <end position="86"/>
    </location>
</feature>
<organism evidence="8 9">
    <name type="scientific">Kribbella antibiotica</name>
    <dbReference type="NCBI Taxonomy" id="190195"/>
    <lineage>
        <taxon>Bacteria</taxon>
        <taxon>Bacillati</taxon>
        <taxon>Actinomycetota</taxon>
        <taxon>Actinomycetes</taxon>
        <taxon>Propionibacteriales</taxon>
        <taxon>Kribbellaceae</taxon>
        <taxon>Kribbella</taxon>
    </lineage>
</organism>
<dbReference type="GO" id="GO:0016705">
    <property type="term" value="F:oxidoreductase activity, acting on paired donors, with incorporation or reduction of molecular oxygen"/>
    <property type="evidence" value="ECO:0007669"/>
    <property type="project" value="UniProtKB-ARBA"/>
</dbReference>
<dbReference type="RefSeq" id="WP_132169068.1">
    <property type="nucleotide sequence ID" value="NZ_SMKX01000050.1"/>
</dbReference>
<feature type="region of interest" description="Disordered" evidence="5">
    <location>
        <begin position="50"/>
        <end position="86"/>
    </location>
</feature>
<keyword evidence="9" id="KW-1185">Reference proteome</keyword>
<feature type="domain" description="Rieske" evidence="7">
    <location>
        <begin position="88"/>
        <end position="180"/>
    </location>
</feature>
<dbReference type="GO" id="GO:0051537">
    <property type="term" value="F:2 iron, 2 sulfur cluster binding"/>
    <property type="evidence" value="ECO:0007669"/>
    <property type="project" value="UniProtKB-KW"/>
</dbReference>
<feature type="signal peptide" evidence="6">
    <location>
        <begin position="1"/>
        <end position="44"/>
    </location>
</feature>
<accession>A0A4R4ZJA1</accession>
<dbReference type="SUPFAM" id="SSF50022">
    <property type="entry name" value="ISP domain"/>
    <property type="match status" value="1"/>
</dbReference>
<evidence type="ECO:0000256" key="5">
    <source>
        <dbReference type="SAM" id="MobiDB-lite"/>
    </source>
</evidence>
<dbReference type="Pfam" id="PF00355">
    <property type="entry name" value="Rieske"/>
    <property type="match status" value="1"/>
</dbReference>
<keyword evidence="4" id="KW-0411">Iron-sulfur</keyword>
<evidence type="ECO:0000256" key="2">
    <source>
        <dbReference type="ARBA" id="ARBA00022723"/>
    </source>
</evidence>
<proteinExistence type="predicted"/>
<dbReference type="InterPro" id="IPR036922">
    <property type="entry name" value="Rieske_2Fe-2S_sf"/>
</dbReference>
<comment type="caution">
    <text evidence="8">The sequence shown here is derived from an EMBL/GenBank/DDBJ whole genome shotgun (WGS) entry which is preliminary data.</text>
</comment>
<evidence type="ECO:0000256" key="6">
    <source>
        <dbReference type="SAM" id="SignalP"/>
    </source>
</evidence>
<dbReference type="OrthoDB" id="25106at2"/>
<keyword evidence="3" id="KW-0408">Iron</keyword>
<dbReference type="EMBL" id="SMKX01000050">
    <property type="protein sequence ID" value="TDD58555.1"/>
    <property type="molecule type" value="Genomic_DNA"/>
</dbReference>
<evidence type="ECO:0000256" key="4">
    <source>
        <dbReference type="ARBA" id="ARBA00023014"/>
    </source>
</evidence>
<feature type="chain" id="PRO_5038838577" evidence="6">
    <location>
        <begin position="45"/>
        <end position="182"/>
    </location>
</feature>
<dbReference type="GO" id="GO:0004497">
    <property type="term" value="F:monooxygenase activity"/>
    <property type="evidence" value="ECO:0007669"/>
    <property type="project" value="UniProtKB-ARBA"/>
</dbReference>
<keyword evidence="6" id="KW-0732">Signal</keyword>
<keyword evidence="2" id="KW-0479">Metal-binding</keyword>
<evidence type="ECO:0000256" key="3">
    <source>
        <dbReference type="ARBA" id="ARBA00023004"/>
    </source>
</evidence>
<dbReference type="PROSITE" id="PS51296">
    <property type="entry name" value="RIESKE"/>
    <property type="match status" value="1"/>
</dbReference>
<dbReference type="CDD" id="cd03467">
    <property type="entry name" value="Rieske"/>
    <property type="match status" value="1"/>
</dbReference>
<evidence type="ECO:0000259" key="7">
    <source>
        <dbReference type="PROSITE" id="PS51296"/>
    </source>
</evidence>
<dbReference type="Gene3D" id="2.102.10.10">
    <property type="entry name" value="Rieske [2Fe-2S] iron-sulphur domain"/>
    <property type="match status" value="1"/>
</dbReference>
<gene>
    <name evidence="8" type="ORF">E1263_18750</name>
</gene>
<feature type="region of interest" description="Disordered" evidence="5">
    <location>
        <begin position="1"/>
        <end position="22"/>
    </location>
</feature>
<evidence type="ECO:0000256" key="1">
    <source>
        <dbReference type="ARBA" id="ARBA00022714"/>
    </source>
</evidence>
<sequence length="182" mass="17518">MSDDTMAPPTSQPDTEAGGLRDRRSVLRCAAIAALVGASAPVLAACGSGDTPGAAPSTGGSSGPTTAPTTAPSSAPTTGGSASAPTGKVLGAVSDIPVGGGKVFADAKVVVTQPTAGEFKGFSAICTHQLNPVGSVEGGQIICPFHQSHFSITDGAPISGPAQTPLPAVKVAVSGTNVVQTA</sequence>
<dbReference type="AlphaFoldDB" id="A0A4R4ZJA1"/>
<reference evidence="8 9" key="1">
    <citation type="submission" date="2019-03" db="EMBL/GenBank/DDBJ databases">
        <title>Draft genome sequences of novel Actinobacteria.</title>
        <authorList>
            <person name="Sahin N."/>
            <person name="Ay H."/>
            <person name="Saygin H."/>
        </authorList>
    </citation>
    <scope>NUCLEOTIDE SEQUENCE [LARGE SCALE GENOMIC DNA]</scope>
    <source>
        <strain evidence="8 9">JCM 13523</strain>
    </source>
</reference>
<dbReference type="InterPro" id="IPR017941">
    <property type="entry name" value="Rieske_2Fe-2S"/>
</dbReference>
<keyword evidence="1" id="KW-0001">2Fe-2S</keyword>
<dbReference type="Proteomes" id="UP000295124">
    <property type="component" value="Unassembled WGS sequence"/>
</dbReference>
<evidence type="ECO:0000313" key="9">
    <source>
        <dbReference type="Proteomes" id="UP000295124"/>
    </source>
</evidence>
<dbReference type="GO" id="GO:0046872">
    <property type="term" value="F:metal ion binding"/>
    <property type="evidence" value="ECO:0007669"/>
    <property type="project" value="UniProtKB-KW"/>
</dbReference>
<name>A0A4R4ZJA1_9ACTN</name>
<protein>
    <submittedName>
        <fullName evidence="8">Rieske (2Fe-2S) protein</fullName>
    </submittedName>
</protein>